<accession>M2X112</accession>
<dbReference type="EMBL" id="KB454503">
    <property type="protein sequence ID" value="EME30050.1"/>
    <property type="molecule type" value="Genomic_DNA"/>
</dbReference>
<keyword evidence="2" id="KW-0732">Signal</keyword>
<keyword evidence="3" id="KW-0808">Transferase</keyword>
<reference evidence="4" key="1">
    <citation type="journal article" date="2013" name="Science">
        <title>Gene transfer from bacteria and archaea facilitated evolution of an extremophilic eukaryote.</title>
        <authorList>
            <person name="Schonknecht G."/>
            <person name="Chen W.H."/>
            <person name="Ternes C.M."/>
            <person name="Barbier G.G."/>
            <person name="Shrestha R.P."/>
            <person name="Stanke M."/>
            <person name="Brautigam A."/>
            <person name="Baker B.J."/>
            <person name="Banfield J.F."/>
            <person name="Garavito R.M."/>
            <person name="Carr K."/>
            <person name="Wilkerson C."/>
            <person name="Rensing S.A."/>
            <person name="Gagneul D."/>
            <person name="Dickenson N.E."/>
            <person name="Oesterhelt C."/>
            <person name="Lercher M.J."/>
            <person name="Weber A.P."/>
        </authorList>
    </citation>
    <scope>NUCLEOTIDE SEQUENCE [LARGE SCALE GENOMIC DNA]</scope>
    <source>
        <strain evidence="4">074W</strain>
    </source>
</reference>
<dbReference type="Gramene" id="EME30050">
    <property type="protein sequence ID" value="EME30050"/>
    <property type="gene ID" value="Gasu_26360"/>
</dbReference>
<dbReference type="eggNOG" id="KOG1950">
    <property type="taxonomic scope" value="Eukaryota"/>
</dbReference>
<dbReference type="AlphaFoldDB" id="M2X112"/>
<evidence type="ECO:0000313" key="3">
    <source>
        <dbReference type="EMBL" id="EME30050.1"/>
    </source>
</evidence>
<dbReference type="Gene3D" id="3.90.550.10">
    <property type="entry name" value="Spore Coat Polysaccharide Biosynthesis Protein SpsA, Chain A"/>
    <property type="match status" value="1"/>
</dbReference>
<feature type="transmembrane region" description="Helical" evidence="1">
    <location>
        <begin position="490"/>
        <end position="510"/>
    </location>
</feature>
<keyword evidence="4" id="KW-1185">Reference proteome</keyword>
<organism evidence="3 4">
    <name type="scientific">Galdieria sulphuraria</name>
    <name type="common">Red alga</name>
    <dbReference type="NCBI Taxonomy" id="130081"/>
    <lineage>
        <taxon>Eukaryota</taxon>
        <taxon>Rhodophyta</taxon>
        <taxon>Bangiophyceae</taxon>
        <taxon>Galdieriales</taxon>
        <taxon>Galdieriaceae</taxon>
        <taxon>Galdieria</taxon>
    </lineage>
</organism>
<keyword evidence="1" id="KW-1133">Transmembrane helix</keyword>
<dbReference type="GeneID" id="17088809"/>
<sequence length="601" mass="70232">MKEWMRLLFLLTVVPIVSSIHERQREALPSSRMAPTLMKISNGENLQQYHTSLGRVPEEPIPSTSYREPAFVSEIEFMGPFHRQEYNEEMDDGIEAFVTSVANDEDAIDACVLARSIQSHFGTSRDMIAIVLGSKGDSGVRWYPGDKEKNWKTLKGCGWDVLKFSLPSNQYIIETRRLEWLRIHSWALAEYKAVVYVEPNSLVISPSVEEMFRCGCFCASIYKGDYFEPDVMGLKPDASVYQHMLSTLEANTLGKKPQLVAWFNTYFKDLLMKPYFPLKVPAETVRCFSCEVKYFSICMRRLPFQGSNIHLNFLSFNAGVSLKPYKWWSAIFLSPHSRKIYLHYKRQIKNIKDINRSFHVICLFRVSLVASILLIVRKKWKCTVSKGSYVRWNSTLFALFLSYLLGPLTLFACITTSWLLVPRYCEYITGTLCFDALFTIQYFSLIDFVIHIYTSASYRNSQEETIDDTEHCLKISVPWMQREENLFRLWLYKLKILFIATFCIVPHIFIRFTRNIKALITMFVAYLLFLSFLSQLLLFLNCRQSLYRKLLIIYYNYEKETFLDPEEATSSYGHTIVTKKTSAILENPRYSLNHLNRWKKF</sequence>
<feature type="signal peptide" evidence="2">
    <location>
        <begin position="1"/>
        <end position="19"/>
    </location>
</feature>
<protein>
    <submittedName>
        <fullName evidence="3">Transferase, transferring glycosyl groups / transferase, transferring hexosyl groups isoform 1</fullName>
    </submittedName>
</protein>
<dbReference type="KEGG" id="gsl:Gasu_26360"/>
<evidence type="ECO:0000256" key="1">
    <source>
        <dbReference type="SAM" id="Phobius"/>
    </source>
</evidence>
<dbReference type="InterPro" id="IPR029044">
    <property type="entry name" value="Nucleotide-diphossugar_trans"/>
</dbReference>
<evidence type="ECO:0000313" key="4">
    <source>
        <dbReference type="Proteomes" id="UP000030680"/>
    </source>
</evidence>
<evidence type="ECO:0000256" key="2">
    <source>
        <dbReference type="SAM" id="SignalP"/>
    </source>
</evidence>
<name>M2X112_GALSU</name>
<dbReference type="RefSeq" id="XP_005706570.1">
    <property type="nucleotide sequence ID" value="XM_005706513.1"/>
</dbReference>
<dbReference type="PANTHER" id="PTHR11183">
    <property type="entry name" value="GLYCOGENIN SUBFAMILY MEMBER"/>
    <property type="match status" value="1"/>
</dbReference>
<keyword evidence="1" id="KW-0472">Membrane</keyword>
<dbReference type="Proteomes" id="UP000030680">
    <property type="component" value="Unassembled WGS sequence"/>
</dbReference>
<gene>
    <name evidence="3" type="ORF">Gasu_26360</name>
</gene>
<feature type="transmembrane region" description="Helical" evidence="1">
    <location>
        <begin position="427"/>
        <end position="450"/>
    </location>
</feature>
<dbReference type="SUPFAM" id="SSF53448">
    <property type="entry name" value="Nucleotide-diphospho-sugar transferases"/>
    <property type="match status" value="1"/>
</dbReference>
<feature type="transmembrane region" description="Helical" evidence="1">
    <location>
        <begin position="516"/>
        <end position="540"/>
    </location>
</feature>
<dbReference type="STRING" id="130081.M2X112"/>
<keyword evidence="1" id="KW-0812">Transmembrane</keyword>
<dbReference type="InterPro" id="IPR050587">
    <property type="entry name" value="GNT1/Glycosyltrans_8"/>
</dbReference>
<feature type="transmembrane region" description="Helical" evidence="1">
    <location>
        <begin position="396"/>
        <end position="421"/>
    </location>
</feature>
<dbReference type="OrthoDB" id="2014201at2759"/>
<feature type="transmembrane region" description="Helical" evidence="1">
    <location>
        <begin position="357"/>
        <end position="376"/>
    </location>
</feature>
<dbReference type="GO" id="GO:0016740">
    <property type="term" value="F:transferase activity"/>
    <property type="evidence" value="ECO:0007669"/>
    <property type="project" value="UniProtKB-KW"/>
</dbReference>
<feature type="chain" id="PRO_5004028849" evidence="2">
    <location>
        <begin position="20"/>
        <end position="601"/>
    </location>
</feature>
<proteinExistence type="predicted"/>